<dbReference type="PANTHER" id="PTHR43103">
    <property type="entry name" value="NUCLEOSIDE-DIPHOSPHATE-SUGAR EPIMERASE"/>
    <property type="match status" value="1"/>
</dbReference>
<keyword evidence="3" id="KW-0119">Carbohydrate metabolism</keyword>
<dbReference type="Proteomes" id="UP000230731">
    <property type="component" value="Unassembled WGS sequence"/>
</dbReference>
<name>A0A2M6WY94_9BACT</name>
<dbReference type="EMBL" id="PEZP01000046">
    <property type="protein sequence ID" value="PIT97768.1"/>
    <property type="molecule type" value="Genomic_DNA"/>
</dbReference>
<evidence type="ECO:0000256" key="1">
    <source>
        <dbReference type="ARBA" id="ARBA00022857"/>
    </source>
</evidence>
<dbReference type="GO" id="GO:0005975">
    <property type="term" value="P:carbohydrate metabolic process"/>
    <property type="evidence" value="ECO:0007669"/>
    <property type="project" value="InterPro"/>
</dbReference>
<dbReference type="InterPro" id="IPR011912">
    <property type="entry name" value="Heptose_epim"/>
</dbReference>
<keyword evidence="2" id="KW-0413">Isomerase</keyword>
<dbReference type="NCBIfam" id="TIGR02197">
    <property type="entry name" value="heptose_epim"/>
    <property type="match status" value="1"/>
</dbReference>
<accession>A0A2M6WY94</accession>
<evidence type="ECO:0000259" key="4">
    <source>
        <dbReference type="Pfam" id="PF01370"/>
    </source>
</evidence>
<dbReference type="GO" id="GO:0050661">
    <property type="term" value="F:NADP binding"/>
    <property type="evidence" value="ECO:0007669"/>
    <property type="project" value="InterPro"/>
</dbReference>
<dbReference type="Gene3D" id="3.90.25.10">
    <property type="entry name" value="UDP-galactose 4-epimerase, domain 1"/>
    <property type="match status" value="1"/>
</dbReference>
<comment type="caution">
    <text evidence="5">The sequence shown here is derived from an EMBL/GenBank/DDBJ whole genome shotgun (WGS) entry which is preliminary data.</text>
</comment>
<evidence type="ECO:0000256" key="2">
    <source>
        <dbReference type="ARBA" id="ARBA00023235"/>
    </source>
</evidence>
<keyword evidence="1" id="KW-0521">NADP</keyword>
<dbReference type="InterPro" id="IPR001509">
    <property type="entry name" value="Epimerase_deHydtase"/>
</dbReference>
<dbReference type="GO" id="GO:0008712">
    <property type="term" value="F:ADP-glyceromanno-heptose 6-epimerase activity"/>
    <property type="evidence" value="ECO:0007669"/>
    <property type="project" value="InterPro"/>
</dbReference>
<feature type="domain" description="NAD-dependent epimerase/dehydratase" evidence="4">
    <location>
        <begin position="2"/>
        <end position="245"/>
    </location>
</feature>
<proteinExistence type="predicted"/>
<organism evidence="5 6">
    <name type="scientific">Candidatus Andersenbacteria bacterium CG10_big_fil_rev_8_21_14_0_10_54_11</name>
    <dbReference type="NCBI Taxonomy" id="1974485"/>
    <lineage>
        <taxon>Bacteria</taxon>
        <taxon>Candidatus Anderseniibacteriota</taxon>
    </lineage>
</organism>
<dbReference type="AlphaFoldDB" id="A0A2M6WY94"/>
<protein>
    <submittedName>
        <fullName evidence="5">ADP-glyceromanno-heptose 6-epimerase</fullName>
    </submittedName>
</protein>
<dbReference type="Pfam" id="PF01370">
    <property type="entry name" value="Epimerase"/>
    <property type="match status" value="1"/>
</dbReference>
<evidence type="ECO:0000313" key="5">
    <source>
        <dbReference type="EMBL" id="PIT97768.1"/>
    </source>
</evidence>
<dbReference type="Gene3D" id="3.40.50.720">
    <property type="entry name" value="NAD(P)-binding Rossmann-like Domain"/>
    <property type="match status" value="1"/>
</dbReference>
<dbReference type="SUPFAM" id="SSF51735">
    <property type="entry name" value="NAD(P)-binding Rossmann-fold domains"/>
    <property type="match status" value="1"/>
</dbReference>
<sequence>MIVVTGGAGFIGSVLAAELNLHGHKDLLIVDSLDHDEKEHNAAGLQYEELISGEEFRRKLQAGDFDSAEIEAIFHLGAITSTTEQDWKLFEDVNIAFSQEVIRWCTDKDVRCVYISSAATYGLGEKGYSDDHELFEQLEPLNLYGKSKLMVDIWARDGGYLDKVVGLRYFNVFGPNEYHKEEMRSVVAKKYDQLREKGYIELFKSNNPRFKDGEQQRDFIYVTDAVAATLHFLENREAAGVFNIGTGKARNWNSMARAMFAAEGKRLDIKYIDMPANLAKQYQDFTQADISKLRAAGFGADMLSLEDAVEDYIVNYLREHQHYTGR</sequence>
<dbReference type="PANTHER" id="PTHR43103:SF3">
    <property type="entry name" value="ADP-L-GLYCERO-D-MANNO-HEPTOSE-6-EPIMERASE"/>
    <property type="match status" value="1"/>
</dbReference>
<gene>
    <name evidence="5" type="primary">rfaD</name>
    <name evidence="5" type="ORF">COT71_04295</name>
</gene>
<evidence type="ECO:0000313" key="6">
    <source>
        <dbReference type="Proteomes" id="UP000230731"/>
    </source>
</evidence>
<dbReference type="InterPro" id="IPR036291">
    <property type="entry name" value="NAD(P)-bd_dom_sf"/>
</dbReference>
<evidence type="ECO:0000256" key="3">
    <source>
        <dbReference type="ARBA" id="ARBA00023277"/>
    </source>
</evidence>
<reference evidence="6" key="1">
    <citation type="submission" date="2017-09" db="EMBL/GenBank/DDBJ databases">
        <title>Depth-based differentiation of microbial function through sediment-hosted aquifers and enrichment of novel symbionts in the deep terrestrial subsurface.</title>
        <authorList>
            <person name="Probst A.J."/>
            <person name="Ladd B."/>
            <person name="Jarett J.K."/>
            <person name="Geller-Mcgrath D.E."/>
            <person name="Sieber C.M.K."/>
            <person name="Emerson J.B."/>
            <person name="Anantharaman K."/>
            <person name="Thomas B.C."/>
            <person name="Malmstrom R."/>
            <person name="Stieglmeier M."/>
            <person name="Klingl A."/>
            <person name="Woyke T."/>
            <person name="Ryan C.M."/>
            <person name="Banfield J.F."/>
        </authorList>
    </citation>
    <scope>NUCLEOTIDE SEQUENCE [LARGE SCALE GENOMIC DNA]</scope>
</reference>